<dbReference type="Pfam" id="PF00171">
    <property type="entry name" value="Aldedh"/>
    <property type="match status" value="1"/>
</dbReference>
<gene>
    <name evidence="4" type="ORF">F130042H8_12430</name>
</gene>
<dbReference type="Proteomes" id="UP001600894">
    <property type="component" value="Unassembled WGS sequence"/>
</dbReference>
<keyword evidence="2" id="KW-0175">Coiled coil</keyword>
<keyword evidence="1" id="KW-0560">Oxidoreductase</keyword>
<name>A0ABQ0AVY8_9FIRM</name>
<dbReference type="SUPFAM" id="SSF53720">
    <property type="entry name" value="ALDH-like"/>
    <property type="match status" value="1"/>
</dbReference>
<evidence type="ECO:0000256" key="2">
    <source>
        <dbReference type="SAM" id="Coils"/>
    </source>
</evidence>
<organism evidence="4 5">
    <name type="scientific">Enterocloster alcoholdehydrogenati</name>
    <dbReference type="NCBI Taxonomy" id="2547410"/>
    <lineage>
        <taxon>Bacteria</taxon>
        <taxon>Bacillati</taxon>
        <taxon>Bacillota</taxon>
        <taxon>Clostridia</taxon>
        <taxon>Lachnospirales</taxon>
        <taxon>Lachnospiraceae</taxon>
        <taxon>Enterocloster</taxon>
    </lineage>
</organism>
<proteinExistence type="predicted"/>
<dbReference type="PANTHER" id="PTHR11699">
    <property type="entry name" value="ALDEHYDE DEHYDROGENASE-RELATED"/>
    <property type="match status" value="1"/>
</dbReference>
<evidence type="ECO:0000313" key="5">
    <source>
        <dbReference type="Proteomes" id="UP001600894"/>
    </source>
</evidence>
<sequence>MKFMDKDLKAVQEVRVLMEEAAEAKKTLALFEQNKLNRITESMLDAAEQKLKLLTEEAVLETGYGDPEDQLYQAKILIKRLKETLGNMKCVGILESEPDSGMLEIGVPMGVIAAIAPAVSPVSAVICAAACAVKAGNAIVFTPHPRAVKTTVQTVRVLEEGAMEAGLISGALSCAETAAKEGALEMIARPETAMILNMGEPKLLEACNASGCPVLYGGITPGPAFIEKTADIAKAAADIIASRSFNCGTGAGSEQYVVADRQIALKVKEELIHRGAYFMTEKEQEQLTALLGLTALNGNGDREYIGKTASWLAAKAGFSVPEGTKILVSEQSYITDFNPYAKGLMCPVLVFYIEEDWIHACEKCIELLVGESQGNTLTIHSRDPEVIRQFVLKKPVGRVLINTPAVWGAMGVTTNLFPTVVLGSVTSKEGITSENVSPLHMIYKRKAAFGIHGFHP</sequence>
<dbReference type="Gene3D" id="3.40.309.10">
    <property type="entry name" value="Aldehyde Dehydrogenase, Chain A, domain 2"/>
    <property type="match status" value="1"/>
</dbReference>
<protein>
    <submittedName>
        <fullName evidence="4">Aldehyde dehydrogenase family protein</fullName>
    </submittedName>
</protein>
<feature type="domain" description="Aldehyde dehydrogenase" evidence="3">
    <location>
        <begin position="12"/>
        <end position="274"/>
    </location>
</feature>
<evidence type="ECO:0000259" key="3">
    <source>
        <dbReference type="Pfam" id="PF00171"/>
    </source>
</evidence>
<dbReference type="InterPro" id="IPR016162">
    <property type="entry name" value="Ald_DH_N"/>
</dbReference>
<dbReference type="EMBL" id="BAABXL010000001">
    <property type="protein sequence ID" value="GAA6268183.1"/>
    <property type="molecule type" value="Genomic_DNA"/>
</dbReference>
<dbReference type="RefSeq" id="WP_390469469.1">
    <property type="nucleotide sequence ID" value="NZ_BAABXL010000001.1"/>
</dbReference>
<dbReference type="Gene3D" id="3.40.605.10">
    <property type="entry name" value="Aldehyde Dehydrogenase, Chain A, domain 1"/>
    <property type="match status" value="1"/>
</dbReference>
<comment type="caution">
    <text evidence="4">The sequence shown here is derived from an EMBL/GenBank/DDBJ whole genome shotgun (WGS) entry which is preliminary data.</text>
</comment>
<reference evidence="4 5" key="1">
    <citation type="submission" date="2024-04" db="EMBL/GenBank/DDBJ databases">
        <title>Defined microbial consortia suppress multidrug-resistant proinflammatory Enterobacteriaceae via ecological control.</title>
        <authorList>
            <person name="Furuichi M."/>
            <person name="Kawaguchi T."/>
            <person name="Pust M."/>
            <person name="Yasuma K."/>
            <person name="Plichta D."/>
            <person name="Hasegawa N."/>
            <person name="Ohya T."/>
            <person name="Bhattarai S."/>
            <person name="Sasajima S."/>
            <person name="Aoto Y."/>
            <person name="Tuganbaev T."/>
            <person name="Yaginuma M."/>
            <person name="Ueda M."/>
            <person name="Okahashi N."/>
            <person name="Amafuji K."/>
            <person name="Kiridooshi Y."/>
            <person name="Sugita K."/>
            <person name="Strazar M."/>
            <person name="Skelly A."/>
            <person name="Suda W."/>
            <person name="Hattori M."/>
            <person name="Nakamoto N."/>
            <person name="Caballero S."/>
            <person name="Norman J."/>
            <person name="Olle B."/>
            <person name="Tanoue T."/>
            <person name="Arita M."/>
            <person name="Bucci V."/>
            <person name="Atarashi K."/>
            <person name="Xavier R."/>
            <person name="Honda K."/>
        </authorList>
    </citation>
    <scope>NUCLEOTIDE SEQUENCE [LARGE SCALE GENOMIC DNA]</scope>
    <source>
        <strain evidence="5">f13</strain>
    </source>
</reference>
<dbReference type="InterPro" id="IPR016163">
    <property type="entry name" value="Ald_DH_C"/>
</dbReference>
<accession>A0ABQ0AVY8</accession>
<evidence type="ECO:0000256" key="1">
    <source>
        <dbReference type="ARBA" id="ARBA00023002"/>
    </source>
</evidence>
<feature type="coiled-coil region" evidence="2">
    <location>
        <begin position="14"/>
        <end position="57"/>
    </location>
</feature>
<evidence type="ECO:0000313" key="4">
    <source>
        <dbReference type="EMBL" id="GAA6268183.1"/>
    </source>
</evidence>
<dbReference type="InterPro" id="IPR016161">
    <property type="entry name" value="Ald_DH/histidinol_DH"/>
</dbReference>
<keyword evidence="5" id="KW-1185">Reference proteome</keyword>
<dbReference type="InterPro" id="IPR015590">
    <property type="entry name" value="Aldehyde_DH_dom"/>
</dbReference>